<dbReference type="InterPro" id="IPR052027">
    <property type="entry name" value="PspC"/>
</dbReference>
<evidence type="ECO:0000256" key="1">
    <source>
        <dbReference type="ARBA" id="ARBA00004162"/>
    </source>
</evidence>
<evidence type="ECO:0000256" key="2">
    <source>
        <dbReference type="ARBA" id="ARBA00022475"/>
    </source>
</evidence>
<keyword evidence="2" id="KW-1003">Cell membrane</keyword>
<comment type="subcellular location">
    <subcellularLocation>
        <location evidence="1">Cell membrane</location>
        <topology evidence="1">Single-pass membrane protein</topology>
    </subcellularLocation>
</comment>
<sequence>MKKTITINLANRVFQIEEDAYMMLEQYLNGLRAYFKRTDPDGEITDDIENRISELFAEKKRLGHEVITVDITSEVIHRMGDMSDFIDTDEETSSTAGTTYTETTSEPEREKVQRKFYRDISNKWVAGVLSGLAAYVNIDVWVLRLVFIFLLFTPITLFLIVFYIACAIFIDPAITVNQRLEMKGEAVSPDAIWKKISEESKDFGDKISDGFSKVRTKYNLGYEKSETTAEKKPKRSWTSWLWGILGIIIALALCFGFLYLISPDLVEGFRAGYYSIDDPEHILESIAYMFAGGLGLLSIVIIPLMILCGILFFLLGLAILIVPIGVILKTPFHIIIKILLIIGWFMLFFYVLS</sequence>
<evidence type="ECO:0000256" key="7">
    <source>
        <dbReference type="SAM" id="Phobius"/>
    </source>
</evidence>
<dbReference type="PANTHER" id="PTHR33885:SF3">
    <property type="entry name" value="PHAGE SHOCK PROTEIN C"/>
    <property type="match status" value="1"/>
</dbReference>
<proteinExistence type="predicted"/>
<dbReference type="InterPro" id="IPR007168">
    <property type="entry name" value="Phageshock_PspC_N"/>
</dbReference>
<name>A0A1T4L3V4_PORCN</name>
<feature type="transmembrane region" description="Helical" evidence="7">
    <location>
        <begin position="334"/>
        <end position="352"/>
    </location>
</feature>
<accession>A0A1T4L3V4</accession>
<feature type="transmembrane region" description="Helical" evidence="7">
    <location>
        <begin position="240"/>
        <end position="262"/>
    </location>
</feature>
<evidence type="ECO:0000256" key="3">
    <source>
        <dbReference type="ARBA" id="ARBA00022692"/>
    </source>
</evidence>
<dbReference type="AlphaFoldDB" id="A0A1T4L3V4"/>
<evidence type="ECO:0000256" key="5">
    <source>
        <dbReference type="ARBA" id="ARBA00023136"/>
    </source>
</evidence>
<protein>
    <submittedName>
        <fullName evidence="9">Phage shock protein C (PspC) family protein</fullName>
    </submittedName>
</protein>
<evidence type="ECO:0000256" key="6">
    <source>
        <dbReference type="SAM" id="MobiDB-lite"/>
    </source>
</evidence>
<dbReference type="Proteomes" id="UP000189956">
    <property type="component" value="Unassembled WGS sequence"/>
</dbReference>
<keyword evidence="4 7" id="KW-1133">Transmembrane helix</keyword>
<dbReference type="RefSeq" id="WP_025837465.1">
    <property type="nucleotide sequence ID" value="NZ_CALTZT010000079.1"/>
</dbReference>
<dbReference type="GO" id="GO:0005886">
    <property type="term" value="C:plasma membrane"/>
    <property type="evidence" value="ECO:0007669"/>
    <property type="project" value="UniProtKB-SubCell"/>
</dbReference>
<evidence type="ECO:0000256" key="4">
    <source>
        <dbReference type="ARBA" id="ARBA00022989"/>
    </source>
</evidence>
<gene>
    <name evidence="9" type="ORF">SAMN02745205_01014</name>
</gene>
<feature type="compositionally biased region" description="Low complexity" evidence="6">
    <location>
        <begin position="93"/>
        <end position="104"/>
    </location>
</feature>
<feature type="transmembrane region" description="Helical" evidence="7">
    <location>
        <begin position="124"/>
        <end position="142"/>
    </location>
</feature>
<evidence type="ECO:0000259" key="8">
    <source>
        <dbReference type="Pfam" id="PF04024"/>
    </source>
</evidence>
<dbReference type="EMBL" id="FUWL01000006">
    <property type="protein sequence ID" value="SJZ49333.1"/>
    <property type="molecule type" value="Genomic_DNA"/>
</dbReference>
<feature type="transmembrane region" description="Helical" evidence="7">
    <location>
        <begin position="148"/>
        <end position="170"/>
    </location>
</feature>
<keyword evidence="5 7" id="KW-0472">Membrane</keyword>
<dbReference type="PANTHER" id="PTHR33885">
    <property type="entry name" value="PHAGE SHOCK PROTEIN C"/>
    <property type="match status" value="1"/>
</dbReference>
<reference evidence="9 10" key="1">
    <citation type="submission" date="2017-02" db="EMBL/GenBank/DDBJ databases">
        <authorList>
            <person name="Peterson S.W."/>
        </authorList>
    </citation>
    <scope>NUCLEOTIDE SEQUENCE [LARGE SCALE GENOMIC DNA]</scope>
    <source>
        <strain evidence="9 10">ATCC 700135</strain>
    </source>
</reference>
<feature type="region of interest" description="Disordered" evidence="6">
    <location>
        <begin position="87"/>
        <end position="108"/>
    </location>
</feature>
<dbReference type="Pfam" id="PF04024">
    <property type="entry name" value="PspC"/>
    <property type="match status" value="1"/>
</dbReference>
<feature type="transmembrane region" description="Helical" evidence="7">
    <location>
        <begin position="309"/>
        <end position="328"/>
    </location>
</feature>
<evidence type="ECO:0000313" key="9">
    <source>
        <dbReference type="EMBL" id="SJZ49333.1"/>
    </source>
</evidence>
<feature type="domain" description="Phage shock protein PspC N-terminal" evidence="8">
    <location>
        <begin position="114"/>
        <end position="172"/>
    </location>
</feature>
<feature type="transmembrane region" description="Helical" evidence="7">
    <location>
        <begin position="282"/>
        <end position="302"/>
    </location>
</feature>
<organism evidence="9 10">
    <name type="scientific">Porphyromonas cangingivalis</name>
    <dbReference type="NCBI Taxonomy" id="36874"/>
    <lineage>
        <taxon>Bacteria</taxon>
        <taxon>Pseudomonadati</taxon>
        <taxon>Bacteroidota</taxon>
        <taxon>Bacteroidia</taxon>
        <taxon>Bacteroidales</taxon>
        <taxon>Porphyromonadaceae</taxon>
        <taxon>Porphyromonas</taxon>
    </lineage>
</organism>
<keyword evidence="3 7" id="KW-0812">Transmembrane</keyword>
<evidence type="ECO:0000313" key="10">
    <source>
        <dbReference type="Proteomes" id="UP000189956"/>
    </source>
</evidence>